<evidence type="ECO:0000256" key="5">
    <source>
        <dbReference type="ARBA" id="ARBA00023136"/>
    </source>
</evidence>
<comment type="subcellular location">
    <subcellularLocation>
        <location evidence="1">Cell membrane</location>
        <topology evidence="1">Multi-pass membrane protein</topology>
    </subcellularLocation>
</comment>
<evidence type="ECO:0000256" key="4">
    <source>
        <dbReference type="ARBA" id="ARBA00022989"/>
    </source>
</evidence>
<comment type="caution">
    <text evidence="10">The sequence shown here is derived from an EMBL/GenBank/DDBJ whole genome shotgun (WGS) entry which is preliminary data.</text>
</comment>
<keyword evidence="2" id="KW-1003">Cell membrane</keyword>
<organism evidence="10 11">
    <name type="scientific">Folsomia candida</name>
    <name type="common">Springtail</name>
    <dbReference type="NCBI Taxonomy" id="158441"/>
    <lineage>
        <taxon>Eukaryota</taxon>
        <taxon>Metazoa</taxon>
        <taxon>Ecdysozoa</taxon>
        <taxon>Arthropoda</taxon>
        <taxon>Hexapoda</taxon>
        <taxon>Collembola</taxon>
        <taxon>Entomobryomorpha</taxon>
        <taxon>Isotomoidea</taxon>
        <taxon>Isotomidae</taxon>
        <taxon>Proisotominae</taxon>
        <taxon>Folsomia</taxon>
    </lineage>
</organism>
<evidence type="ECO:0000256" key="2">
    <source>
        <dbReference type="ARBA" id="ARBA00022475"/>
    </source>
</evidence>
<keyword evidence="6 10" id="KW-0675">Receptor</keyword>
<keyword evidence="11" id="KW-1185">Reference proteome</keyword>
<accession>A0A226DQW7</accession>
<keyword evidence="7" id="KW-0325">Glycoprotein</keyword>
<dbReference type="Gene3D" id="3.40.190.10">
    <property type="entry name" value="Periplasmic binding protein-like II"/>
    <property type="match status" value="1"/>
</dbReference>
<dbReference type="OrthoDB" id="6506757at2759"/>
<sequence length="434" mass="48587">MWPKKGGILVVRLLMVVLVPFPTLESPAEENVLIKFLTDLYPSSAKTRNCELFFVRQGENSDVNDLVGNVVRGVGVVAYYNAILETNSVGNSSKKVKFSVPYPIYNLRATVTISPVYLPLVAKDVDPFVYVTLNPALLEPLLLSPALPAKTKYKLGLSFDKNRDELVIKSVCFFCDAGHPVVLTLPLKSPATFDYFPNYVLNLQGHLLRVSFPAIRSRIEALPPYEGVNNAQRGMWKTMFEQFLMVKFNFTYNAFLSMGTSGGWKGGGGTGLELENGTWIGTVGDIVAGRADIGFLTANTPKRVKVVTFTNAYFDRSYLNFITTEGTRAFSPAALLWSFDLLMWSLIGVSTVVAFLTFKIITRTMTALGLDKGDAMSFARRGIVSREYWGIRHQIFFVTTSYLDQDFVLPRFTPLRCFVAMWLFFSLIITTIYR</sequence>
<evidence type="ECO:0000256" key="9">
    <source>
        <dbReference type="SAM" id="SignalP"/>
    </source>
</evidence>
<reference evidence="10 11" key="1">
    <citation type="submission" date="2015-12" db="EMBL/GenBank/DDBJ databases">
        <title>The genome of Folsomia candida.</title>
        <authorList>
            <person name="Faddeeva A."/>
            <person name="Derks M.F."/>
            <person name="Anvar Y."/>
            <person name="Smit S."/>
            <person name="Van Straalen N."/>
            <person name="Roelofs D."/>
        </authorList>
    </citation>
    <scope>NUCLEOTIDE SEQUENCE [LARGE SCALE GENOMIC DNA]</scope>
    <source>
        <strain evidence="10 11">VU population</strain>
        <tissue evidence="10">Whole body</tissue>
    </source>
</reference>
<feature type="transmembrane region" description="Helical" evidence="8">
    <location>
        <begin position="334"/>
        <end position="358"/>
    </location>
</feature>
<dbReference type="EMBL" id="LNIX01000015">
    <property type="protein sequence ID" value="OXA46596.1"/>
    <property type="molecule type" value="Genomic_DNA"/>
</dbReference>
<evidence type="ECO:0000313" key="10">
    <source>
        <dbReference type="EMBL" id="OXA46596.1"/>
    </source>
</evidence>
<dbReference type="Gene3D" id="1.10.287.70">
    <property type="match status" value="1"/>
</dbReference>
<evidence type="ECO:0000256" key="6">
    <source>
        <dbReference type="ARBA" id="ARBA00023170"/>
    </source>
</evidence>
<dbReference type="InterPro" id="IPR052192">
    <property type="entry name" value="Insect_Ionotropic_Sensory_Rcpt"/>
</dbReference>
<dbReference type="AlphaFoldDB" id="A0A226DQW7"/>
<dbReference type="GO" id="GO:0005886">
    <property type="term" value="C:plasma membrane"/>
    <property type="evidence" value="ECO:0007669"/>
    <property type="project" value="UniProtKB-SubCell"/>
</dbReference>
<protein>
    <submittedName>
        <fullName evidence="10">Glutamate receptor ionotropic, delta-2</fullName>
    </submittedName>
</protein>
<evidence type="ECO:0000256" key="1">
    <source>
        <dbReference type="ARBA" id="ARBA00004651"/>
    </source>
</evidence>
<keyword evidence="9" id="KW-0732">Signal</keyword>
<keyword evidence="4 8" id="KW-1133">Transmembrane helix</keyword>
<dbReference type="Proteomes" id="UP000198287">
    <property type="component" value="Unassembled WGS sequence"/>
</dbReference>
<name>A0A226DQW7_FOLCA</name>
<evidence type="ECO:0000256" key="7">
    <source>
        <dbReference type="ARBA" id="ARBA00023180"/>
    </source>
</evidence>
<evidence type="ECO:0000256" key="8">
    <source>
        <dbReference type="SAM" id="Phobius"/>
    </source>
</evidence>
<feature type="transmembrane region" description="Helical" evidence="8">
    <location>
        <begin position="415"/>
        <end position="433"/>
    </location>
</feature>
<feature type="signal peptide" evidence="9">
    <location>
        <begin position="1"/>
        <end position="25"/>
    </location>
</feature>
<proteinExistence type="predicted"/>
<keyword evidence="5 8" id="KW-0472">Membrane</keyword>
<evidence type="ECO:0000256" key="3">
    <source>
        <dbReference type="ARBA" id="ARBA00022692"/>
    </source>
</evidence>
<feature type="chain" id="PRO_5013166697" evidence="9">
    <location>
        <begin position="26"/>
        <end position="434"/>
    </location>
</feature>
<gene>
    <name evidence="10" type="ORF">Fcan01_18889</name>
</gene>
<evidence type="ECO:0000313" key="11">
    <source>
        <dbReference type="Proteomes" id="UP000198287"/>
    </source>
</evidence>
<dbReference type="SUPFAM" id="SSF53850">
    <property type="entry name" value="Periplasmic binding protein-like II"/>
    <property type="match status" value="1"/>
</dbReference>
<dbReference type="PANTHER" id="PTHR42643">
    <property type="entry name" value="IONOTROPIC RECEPTOR 20A-RELATED"/>
    <property type="match status" value="1"/>
</dbReference>
<keyword evidence="3 8" id="KW-0812">Transmembrane</keyword>
<dbReference type="PANTHER" id="PTHR42643:SF24">
    <property type="entry name" value="IONOTROPIC RECEPTOR 60A"/>
    <property type="match status" value="1"/>
</dbReference>